<evidence type="ECO:0000256" key="1">
    <source>
        <dbReference type="ARBA" id="ARBA00004167"/>
    </source>
</evidence>
<gene>
    <name evidence="11 14" type="primary">atpF</name>
</gene>
<evidence type="ECO:0000256" key="6">
    <source>
        <dbReference type="ARBA" id="ARBA00022989"/>
    </source>
</evidence>
<keyword evidence="13" id="KW-0175">Coiled coil</keyword>
<comment type="subcellular location">
    <subcellularLocation>
        <location evidence="1">Membrane</location>
        <topology evidence="1">Single-pass membrane protein</topology>
    </subcellularLocation>
    <subcellularLocation>
        <location evidence="11">Plastid</location>
        <location evidence="11">Chloroplast thylakoid membrane</location>
        <topology evidence="11">Single-pass membrane protein</topology>
    </subcellularLocation>
</comment>
<keyword evidence="8 11" id="KW-0472">Membrane</keyword>
<keyword evidence="5 11" id="KW-0375">Hydrogen ion transport</keyword>
<dbReference type="InterPro" id="IPR002146">
    <property type="entry name" value="ATP_synth_b/b'su_bac/chlpt"/>
</dbReference>
<evidence type="ECO:0000256" key="4">
    <source>
        <dbReference type="ARBA" id="ARBA00022692"/>
    </source>
</evidence>
<dbReference type="Pfam" id="PF00430">
    <property type="entry name" value="ATP-synt_B"/>
    <property type="match status" value="1"/>
</dbReference>
<comment type="function">
    <text evidence="11">Component of the F(0) channel, it forms part of the peripheral stalk, linking F(1) to F(0).</text>
</comment>
<dbReference type="HAMAP" id="MF_01398">
    <property type="entry name" value="ATP_synth_b_bprime"/>
    <property type="match status" value="1"/>
</dbReference>
<dbReference type="GeneID" id="36960055"/>
<keyword evidence="7 11" id="KW-0406">Ion transport</keyword>
<accession>A0A2U9NSV1</accession>
<evidence type="ECO:0000256" key="8">
    <source>
        <dbReference type="ARBA" id="ARBA00023136"/>
    </source>
</evidence>
<keyword evidence="6 11" id="KW-1133">Transmembrane helix</keyword>
<dbReference type="CDD" id="cd06503">
    <property type="entry name" value="ATP-synt_Fo_b"/>
    <property type="match status" value="1"/>
</dbReference>
<evidence type="ECO:0000256" key="9">
    <source>
        <dbReference type="ARBA" id="ARBA00023310"/>
    </source>
</evidence>
<feature type="transmembrane region" description="Helical" evidence="11">
    <location>
        <begin position="28"/>
        <end position="50"/>
    </location>
</feature>
<keyword evidence="11" id="KW-0793">Thylakoid</keyword>
<dbReference type="PANTHER" id="PTHR34264:SF3">
    <property type="entry name" value="ATP SYNTHASE SUBUNIT B, CHLOROPLASTIC"/>
    <property type="match status" value="1"/>
</dbReference>
<comment type="miscellaneous">
    <text evidence="11">In plastids the F-type ATPase is also known as CF(1)CF(0).</text>
</comment>
<proteinExistence type="inferred from homology"/>
<dbReference type="RefSeq" id="YP_009497455.1">
    <property type="nucleotide sequence ID" value="NC_038007.1"/>
</dbReference>
<dbReference type="GO" id="GO:0045259">
    <property type="term" value="C:proton-transporting ATP synthase complex"/>
    <property type="evidence" value="ECO:0007669"/>
    <property type="project" value="UniProtKB-KW"/>
</dbReference>
<protein>
    <recommendedName>
        <fullName evidence="11">ATP synthase subunit b, chloroplastic</fullName>
    </recommendedName>
    <alternativeName>
        <fullName evidence="11">ATP synthase F(0) sector subunit b</fullName>
    </alternativeName>
    <alternativeName>
        <fullName evidence="11">ATPase subunit I</fullName>
    </alternativeName>
</protein>
<keyword evidence="14" id="KW-0934">Plastid</keyword>
<comment type="subunit">
    <text evidence="11">F-type ATPases have 2 components, F(1) - the catalytic core - and F(0) - the membrane proton channel. F(1) has five subunits: alpha(3), beta(3), gamma(1), delta(1), epsilon(1). F(0) has four main subunits: a(1), b(1), b'(1) and c(10-14). The alpha and beta chains form an alternating ring which encloses part of the gamma chain. F(1) is attached to F(0) by a central stalk formed by the gamma and epsilon chains, while a peripheral stalk is formed by the delta, b and b' chains.</text>
</comment>
<evidence type="ECO:0000256" key="12">
    <source>
        <dbReference type="RuleBase" id="RU003848"/>
    </source>
</evidence>
<keyword evidence="9 11" id="KW-0066">ATP synthesis</keyword>
<evidence type="ECO:0000256" key="2">
    <source>
        <dbReference type="ARBA" id="ARBA00022448"/>
    </source>
</evidence>
<evidence type="ECO:0000256" key="10">
    <source>
        <dbReference type="ARBA" id="ARBA00025198"/>
    </source>
</evidence>
<keyword evidence="3 11" id="KW-0138">CF(0)</keyword>
<keyword evidence="14" id="KW-0150">Chloroplast</keyword>
<comment type="similarity">
    <text evidence="11 12">Belongs to the ATPase B chain family.</text>
</comment>
<dbReference type="AlphaFoldDB" id="A0A2U9NSV1"/>
<keyword evidence="2 11" id="KW-0813">Transport</keyword>
<sequence>MENFDQIFTLCAESEGIGLNTDILETGVINILALIIILVVTGRPFLGSILSERELAIRQSISDAENRFNEANRRLTEAQKQLAQVDVVIGEIRNETEKAKYMLLQSNGYEAKKELKIRFDRALATFLTKERQVFLEVKEKIILLVLQRTIVRAQQTFGPKERAGELINETINKLKGDLL</sequence>
<evidence type="ECO:0000256" key="5">
    <source>
        <dbReference type="ARBA" id="ARBA00022781"/>
    </source>
</evidence>
<organism evidence="14">
    <name type="scientific">Biddulphiella tridens</name>
    <dbReference type="NCBI Taxonomy" id="1003022"/>
    <lineage>
        <taxon>Eukaryota</taxon>
        <taxon>Sar</taxon>
        <taxon>Stramenopiles</taxon>
        <taxon>Ochrophyta</taxon>
        <taxon>Bacillariophyta</taxon>
        <taxon>Mediophyceae</taxon>
        <taxon>Biddulphiophycidae</taxon>
        <taxon>Biddulphiales</taxon>
        <taxon>Biddulphiaceae</taxon>
        <taxon>Biddulphiella</taxon>
    </lineage>
</organism>
<geneLocation type="chloroplast" evidence="14"/>
<evidence type="ECO:0000256" key="11">
    <source>
        <dbReference type="HAMAP-Rule" id="MF_01398"/>
    </source>
</evidence>
<evidence type="ECO:0000256" key="7">
    <source>
        <dbReference type="ARBA" id="ARBA00023065"/>
    </source>
</evidence>
<feature type="coiled-coil region" evidence="13">
    <location>
        <begin position="61"/>
        <end position="88"/>
    </location>
</feature>
<name>A0A2U9NSV1_9STRA</name>
<dbReference type="GO" id="GO:0046933">
    <property type="term" value="F:proton-transporting ATP synthase activity, rotational mechanism"/>
    <property type="evidence" value="ECO:0007669"/>
    <property type="project" value="UniProtKB-UniRule"/>
</dbReference>
<evidence type="ECO:0000256" key="13">
    <source>
        <dbReference type="SAM" id="Coils"/>
    </source>
</evidence>
<dbReference type="PANTHER" id="PTHR34264">
    <property type="entry name" value="ATP SYNTHASE SUBUNIT B, CHLOROPLASTIC"/>
    <property type="match status" value="1"/>
</dbReference>
<evidence type="ECO:0000313" key="14">
    <source>
        <dbReference type="EMBL" id="AWT40168.1"/>
    </source>
</evidence>
<evidence type="ECO:0000256" key="3">
    <source>
        <dbReference type="ARBA" id="ARBA00022547"/>
    </source>
</evidence>
<reference evidence="14" key="1">
    <citation type="journal article" date="2018" name="Adv. Bot. Res.">
        <title>Evolution of the Plastid Genomes in Diatoms.</title>
        <authorList>
            <person name="Yu M."/>
            <person name="Ashworth M.P."/>
            <person name="Hajrah N.H."/>
            <person name="Khiyami M.A."/>
            <person name="Sabir M.J."/>
            <person name="Alhebshi A.M."/>
            <person name="Al-Malki A.L."/>
            <person name="Sabir J.S.M."/>
            <person name="Theriot E.C."/>
            <person name="Jansen R.K."/>
        </authorList>
    </citation>
    <scope>NUCLEOTIDE SEQUENCE</scope>
</reference>
<comment type="function">
    <text evidence="10 11">F(1)F(0) ATP synthase produces ATP from ADP in the presence of a proton or sodium gradient. F-type ATPases consist of two structural domains, F(1) containing the extramembraneous catalytic core and F(0) containing the membrane proton channel, linked together by a central stalk and a peripheral stalk. During catalysis, ATP synthesis in the catalytic domain of F(1) is coupled via a rotary mechanism of the central stalk subunits to proton translocation.</text>
</comment>
<dbReference type="EMBL" id="MG755806">
    <property type="protein sequence ID" value="AWT40168.1"/>
    <property type="molecule type" value="Genomic_DNA"/>
</dbReference>
<dbReference type="GO" id="GO:0009535">
    <property type="term" value="C:chloroplast thylakoid membrane"/>
    <property type="evidence" value="ECO:0007669"/>
    <property type="project" value="UniProtKB-SubCell"/>
</dbReference>
<keyword evidence="4 11" id="KW-0812">Transmembrane</keyword>